<reference evidence="2 3" key="1">
    <citation type="submission" date="2018-11" db="EMBL/GenBank/DDBJ databases">
        <title>Genome sequence of Apiotrichum porosum DSM 27194.</title>
        <authorList>
            <person name="Aliyu H."/>
            <person name="Gorte O."/>
            <person name="Ochsenreither K."/>
        </authorList>
    </citation>
    <scope>NUCLEOTIDE SEQUENCE [LARGE SCALE GENOMIC DNA]</scope>
    <source>
        <strain evidence="2 3">DSM 27194</strain>
    </source>
</reference>
<dbReference type="EMBL" id="RSCE01000003">
    <property type="protein sequence ID" value="RSH84304.1"/>
    <property type="molecule type" value="Genomic_DNA"/>
</dbReference>
<proteinExistence type="predicted"/>
<organism evidence="2 3">
    <name type="scientific">Apiotrichum porosum</name>
    <dbReference type="NCBI Taxonomy" id="105984"/>
    <lineage>
        <taxon>Eukaryota</taxon>
        <taxon>Fungi</taxon>
        <taxon>Dikarya</taxon>
        <taxon>Basidiomycota</taxon>
        <taxon>Agaricomycotina</taxon>
        <taxon>Tremellomycetes</taxon>
        <taxon>Trichosporonales</taxon>
        <taxon>Trichosporonaceae</taxon>
        <taxon>Apiotrichum</taxon>
    </lineage>
</organism>
<dbReference type="RefSeq" id="XP_028477752.1">
    <property type="nucleotide sequence ID" value="XM_028621300.1"/>
</dbReference>
<keyword evidence="1" id="KW-0732">Signal</keyword>
<evidence type="ECO:0000313" key="2">
    <source>
        <dbReference type="EMBL" id="RSH84304.1"/>
    </source>
</evidence>
<dbReference type="AlphaFoldDB" id="A0A427XZI1"/>
<accession>A0A427XZI1</accession>
<gene>
    <name evidence="2" type="ORF">EHS24_005819</name>
</gene>
<protein>
    <submittedName>
        <fullName evidence="2">Uncharacterized protein</fullName>
    </submittedName>
</protein>
<sequence length="351" mass="36123">MKFSTIVLSLLATLVAAAPSPAPQPLNLLGLHIPLLTGPGFDLSDLPILTGYTSGTALNTIVLIGPILANYGAPNDKVVDLTTLVGNLLLSNGLVSDSTNLDTIIPSACSDEALAVFAIALNNVLTGSLPPTKCASVVQQILALIQHILDVNKDDEGPGGIFKRAPLAPPAVDVAGLIKDLITVIEGYPTSSPSFLTVAGQLNQLTYSLKVIVSGSAEAALFSSGVDGNVINALLIELSNALLGYFASIPITTQLLVVGSSVPVFTEFTILVGSLATSLNLQSTLCPFFNSLKYAGSDGELVQLLVILLNKLGVSLSTDAAFHPSSATGLVQGLLNGLGLGWLVALVHLKL</sequence>
<feature type="signal peptide" evidence="1">
    <location>
        <begin position="1"/>
        <end position="17"/>
    </location>
</feature>
<dbReference type="Proteomes" id="UP000279236">
    <property type="component" value="Unassembled WGS sequence"/>
</dbReference>
<keyword evidence="3" id="KW-1185">Reference proteome</keyword>
<dbReference type="GeneID" id="39590362"/>
<comment type="caution">
    <text evidence="2">The sequence shown here is derived from an EMBL/GenBank/DDBJ whole genome shotgun (WGS) entry which is preliminary data.</text>
</comment>
<evidence type="ECO:0000313" key="3">
    <source>
        <dbReference type="Proteomes" id="UP000279236"/>
    </source>
</evidence>
<feature type="chain" id="PRO_5019357669" evidence="1">
    <location>
        <begin position="18"/>
        <end position="351"/>
    </location>
</feature>
<name>A0A427XZI1_9TREE</name>
<evidence type="ECO:0000256" key="1">
    <source>
        <dbReference type="SAM" id="SignalP"/>
    </source>
</evidence>